<dbReference type="Pfam" id="PF05199">
    <property type="entry name" value="GMC_oxred_C"/>
    <property type="match status" value="1"/>
</dbReference>
<evidence type="ECO:0000256" key="1">
    <source>
        <dbReference type="ARBA" id="ARBA00010790"/>
    </source>
</evidence>
<comment type="similarity">
    <text evidence="1">Belongs to the GMC oxidoreductase family.</text>
</comment>
<organism evidence="3 4">
    <name type="scientific">Nesidiocoris tenuis</name>
    <dbReference type="NCBI Taxonomy" id="355587"/>
    <lineage>
        <taxon>Eukaryota</taxon>
        <taxon>Metazoa</taxon>
        <taxon>Ecdysozoa</taxon>
        <taxon>Arthropoda</taxon>
        <taxon>Hexapoda</taxon>
        <taxon>Insecta</taxon>
        <taxon>Pterygota</taxon>
        <taxon>Neoptera</taxon>
        <taxon>Paraneoptera</taxon>
        <taxon>Hemiptera</taxon>
        <taxon>Heteroptera</taxon>
        <taxon>Panheteroptera</taxon>
        <taxon>Cimicomorpha</taxon>
        <taxon>Miridae</taxon>
        <taxon>Dicyphina</taxon>
        <taxon>Nesidiocoris</taxon>
    </lineage>
</organism>
<dbReference type="InterPro" id="IPR000172">
    <property type="entry name" value="GMC_OxRdtase_N"/>
</dbReference>
<dbReference type="PANTHER" id="PTHR11552:SF186">
    <property type="entry name" value="GLUCOSE-METHANOL-CHOLINE OXIDOREDUCTASE N-TERMINAL DOMAIN-CONTAINING PROTEIN"/>
    <property type="match status" value="1"/>
</dbReference>
<dbReference type="InterPro" id="IPR007867">
    <property type="entry name" value="GMC_OxRtase_C"/>
</dbReference>
<dbReference type="InterPro" id="IPR036188">
    <property type="entry name" value="FAD/NAD-bd_sf"/>
</dbReference>
<dbReference type="Gene3D" id="3.30.560.10">
    <property type="entry name" value="Glucose Oxidase, domain 3"/>
    <property type="match status" value="1"/>
</dbReference>
<evidence type="ECO:0000313" key="3">
    <source>
        <dbReference type="EMBL" id="BES89758.1"/>
    </source>
</evidence>
<proteinExistence type="inferred from homology"/>
<dbReference type="Pfam" id="PF00732">
    <property type="entry name" value="GMC_oxred_N"/>
    <property type="match status" value="1"/>
</dbReference>
<gene>
    <name evidence="3" type="ORF">NTJ_02562</name>
</gene>
<evidence type="ECO:0000259" key="2">
    <source>
        <dbReference type="PROSITE" id="PS00624"/>
    </source>
</evidence>
<dbReference type="PANTHER" id="PTHR11552">
    <property type="entry name" value="GLUCOSE-METHANOL-CHOLINE GMC OXIDOREDUCTASE"/>
    <property type="match status" value="1"/>
</dbReference>
<dbReference type="Proteomes" id="UP001307889">
    <property type="component" value="Chromosome 2"/>
</dbReference>
<name>A0ABN7ABS1_9HEMI</name>
<evidence type="ECO:0000313" key="4">
    <source>
        <dbReference type="Proteomes" id="UP001307889"/>
    </source>
</evidence>
<dbReference type="EMBL" id="AP028910">
    <property type="protein sequence ID" value="BES89758.1"/>
    <property type="molecule type" value="Genomic_DNA"/>
</dbReference>
<protein>
    <submittedName>
        <fullName evidence="3">GMC oxidoreductase</fullName>
    </submittedName>
</protein>
<feature type="domain" description="Glucose-methanol-choline oxidoreductase N-terminal" evidence="2">
    <location>
        <begin position="44"/>
        <end position="58"/>
    </location>
</feature>
<reference evidence="3 4" key="1">
    <citation type="submission" date="2023-09" db="EMBL/GenBank/DDBJ databases">
        <title>Nesidiocoris tenuis whole genome shotgun sequence.</title>
        <authorList>
            <person name="Shibata T."/>
            <person name="Shimoda M."/>
            <person name="Kobayashi T."/>
            <person name="Uehara T."/>
        </authorList>
    </citation>
    <scope>NUCLEOTIDE SEQUENCE [LARGE SCALE GENOMIC DNA]</scope>
    <source>
        <strain evidence="3 4">Japan</strain>
    </source>
</reference>
<accession>A0ABN7ABS1</accession>
<keyword evidence="4" id="KW-1185">Reference proteome</keyword>
<dbReference type="PROSITE" id="PS00624">
    <property type="entry name" value="GMC_OXRED_2"/>
    <property type="match status" value="1"/>
</dbReference>
<dbReference type="InterPro" id="IPR012132">
    <property type="entry name" value="GMC_OxRdtase"/>
</dbReference>
<dbReference type="SUPFAM" id="SSF51905">
    <property type="entry name" value="FAD/NAD(P)-binding domain"/>
    <property type="match status" value="1"/>
</dbReference>
<dbReference type="SUPFAM" id="SSF54373">
    <property type="entry name" value="FAD-linked reductases, C-terminal domain"/>
    <property type="match status" value="1"/>
</dbReference>
<sequence length="364" mass="39958">MVDKILFDDNVQDGVPRAVGVSFKRFSLTGIKVFATKEILLSAGAVNSPQLLMLSGIGPPAHLLEKGIGVRVRSPGVGSNLQDHIAIGGATYLIKSPPSMRPSGAGCVLPRLLTLNTLRKFIFDKSGPMYGLPTTEAMAFVNTKFANYSEDWPDIQLFFASSGDNADGGIFGRRNNGITDDYYATVFEPILYKDSFTILPLLLRPKSRGWIELKDANPMSHPLIRPNYFADRRDLEVIIEGAKIGYELTRTPSFQKFESKLHDISCPGCEEFPLASDDWWRCQARHYTMTIYHPVGTCKMGPPGDVEAVVSPRLNVYGVHSLRVIDASIMPTIVSGNTNAPTIMIAEKAADMIKADWGIPVIPP</sequence>
<dbReference type="Gene3D" id="3.50.50.60">
    <property type="entry name" value="FAD/NAD(P)-binding domain"/>
    <property type="match status" value="2"/>
</dbReference>